<protein>
    <submittedName>
        <fullName evidence="1">Uncharacterized protein</fullName>
    </submittedName>
</protein>
<gene>
    <name evidence="1" type="ORF">C8P67_103488</name>
</gene>
<dbReference type="AlphaFoldDB" id="A0A3E0EQN9"/>
<evidence type="ECO:0000313" key="2">
    <source>
        <dbReference type="Proteomes" id="UP000257136"/>
    </source>
</evidence>
<name>A0A3E0EQN9_9FLAO</name>
<dbReference type="RefSeq" id="WP_115811885.1">
    <property type="nucleotide sequence ID" value="NZ_QUNI01000003.1"/>
</dbReference>
<dbReference type="EMBL" id="QUNI01000003">
    <property type="protein sequence ID" value="REH00502.1"/>
    <property type="molecule type" value="Genomic_DNA"/>
</dbReference>
<evidence type="ECO:0000313" key="1">
    <source>
        <dbReference type="EMBL" id="REH00502.1"/>
    </source>
</evidence>
<keyword evidence="2" id="KW-1185">Reference proteome</keyword>
<proteinExistence type="predicted"/>
<dbReference type="OrthoDB" id="9972460at2"/>
<reference evidence="1 2" key="1">
    <citation type="submission" date="2018-08" db="EMBL/GenBank/DDBJ databases">
        <title>Genomic Encyclopedia of Archaeal and Bacterial Type Strains, Phase II (KMG-II): from individual species to whole genera.</title>
        <authorList>
            <person name="Goeker M."/>
        </authorList>
    </citation>
    <scope>NUCLEOTIDE SEQUENCE [LARGE SCALE GENOMIC DNA]</scope>
    <source>
        <strain evidence="1 2">DSM 100880</strain>
    </source>
</reference>
<accession>A0A3E0EQN9</accession>
<sequence>MANRLITAMENNSIIENPKEITVQHSTVKYREETLGYNEVINQVDQEYYHKIQGCSVKEHQQFG</sequence>
<organism evidence="1 2">
    <name type="scientific">Flavobacterium aquicola</name>
    <dbReference type="NCBI Taxonomy" id="1682742"/>
    <lineage>
        <taxon>Bacteria</taxon>
        <taxon>Pseudomonadati</taxon>
        <taxon>Bacteroidota</taxon>
        <taxon>Flavobacteriia</taxon>
        <taxon>Flavobacteriales</taxon>
        <taxon>Flavobacteriaceae</taxon>
        <taxon>Flavobacterium</taxon>
    </lineage>
</organism>
<comment type="caution">
    <text evidence="1">The sequence shown here is derived from an EMBL/GenBank/DDBJ whole genome shotgun (WGS) entry which is preliminary data.</text>
</comment>
<dbReference type="Proteomes" id="UP000257136">
    <property type="component" value="Unassembled WGS sequence"/>
</dbReference>